<name>A0A5C6ADY7_9BACT</name>
<gene>
    <name evidence="1" type="ORF">Pla108_19920</name>
</gene>
<dbReference type="Gene3D" id="1.10.1330.10">
    <property type="entry name" value="Dockerin domain"/>
    <property type="match status" value="1"/>
</dbReference>
<dbReference type="InterPro" id="IPR036439">
    <property type="entry name" value="Dockerin_dom_sf"/>
</dbReference>
<proteinExistence type="predicted"/>
<dbReference type="EMBL" id="SJPR01000002">
    <property type="protein sequence ID" value="TWT97839.1"/>
    <property type="molecule type" value="Genomic_DNA"/>
</dbReference>
<protein>
    <submittedName>
        <fullName evidence="1">Uncharacterized protein</fullName>
    </submittedName>
</protein>
<dbReference type="InterPro" id="IPR018247">
    <property type="entry name" value="EF_Hand_1_Ca_BS"/>
</dbReference>
<reference evidence="1 2" key="1">
    <citation type="submission" date="2019-02" db="EMBL/GenBank/DDBJ databases">
        <title>Deep-cultivation of Planctomycetes and their phenomic and genomic characterization uncovers novel biology.</title>
        <authorList>
            <person name="Wiegand S."/>
            <person name="Jogler M."/>
            <person name="Boedeker C."/>
            <person name="Pinto D."/>
            <person name="Vollmers J."/>
            <person name="Rivas-Marin E."/>
            <person name="Kohn T."/>
            <person name="Peeters S.H."/>
            <person name="Heuer A."/>
            <person name="Rast P."/>
            <person name="Oberbeckmann S."/>
            <person name="Bunk B."/>
            <person name="Jeske O."/>
            <person name="Meyerdierks A."/>
            <person name="Storesund J.E."/>
            <person name="Kallscheuer N."/>
            <person name="Luecker S."/>
            <person name="Lage O.M."/>
            <person name="Pohl T."/>
            <person name="Merkel B.J."/>
            <person name="Hornburger P."/>
            <person name="Mueller R.-W."/>
            <person name="Bruemmer F."/>
            <person name="Labrenz M."/>
            <person name="Spormann A.M."/>
            <person name="Op Den Camp H."/>
            <person name="Overmann J."/>
            <person name="Amann R."/>
            <person name="Jetten M.S.M."/>
            <person name="Mascher T."/>
            <person name="Medema M.H."/>
            <person name="Devos D.P."/>
            <person name="Kaster A.-K."/>
            <person name="Ovreas L."/>
            <person name="Rohde M."/>
            <person name="Galperin M.Y."/>
            <person name="Jogler C."/>
        </authorList>
    </citation>
    <scope>NUCLEOTIDE SEQUENCE [LARGE SCALE GENOMIC DNA]</scope>
    <source>
        <strain evidence="1 2">Pla108</strain>
    </source>
</reference>
<organism evidence="1 2">
    <name type="scientific">Botrimarina colliarenosi</name>
    <dbReference type="NCBI Taxonomy" id="2528001"/>
    <lineage>
        <taxon>Bacteria</taxon>
        <taxon>Pseudomonadati</taxon>
        <taxon>Planctomycetota</taxon>
        <taxon>Planctomycetia</taxon>
        <taxon>Pirellulales</taxon>
        <taxon>Lacipirellulaceae</taxon>
        <taxon>Botrimarina</taxon>
    </lineage>
</organism>
<dbReference type="GO" id="GO:0000272">
    <property type="term" value="P:polysaccharide catabolic process"/>
    <property type="evidence" value="ECO:0007669"/>
    <property type="project" value="InterPro"/>
</dbReference>
<evidence type="ECO:0000313" key="1">
    <source>
        <dbReference type="EMBL" id="TWT97839.1"/>
    </source>
</evidence>
<evidence type="ECO:0000313" key="2">
    <source>
        <dbReference type="Proteomes" id="UP000317421"/>
    </source>
</evidence>
<comment type="caution">
    <text evidence="1">The sequence shown here is derived from an EMBL/GenBank/DDBJ whole genome shotgun (WGS) entry which is preliminary data.</text>
</comment>
<dbReference type="SUPFAM" id="SSF63446">
    <property type="entry name" value="Type I dockerin domain"/>
    <property type="match status" value="1"/>
</dbReference>
<accession>A0A5C6ADY7</accession>
<dbReference type="AlphaFoldDB" id="A0A5C6ADY7"/>
<keyword evidence="2" id="KW-1185">Reference proteome</keyword>
<sequence length="523" mass="57801">MLAAGAATFPRQDLSTSKGLYEGVYFVIRDINAAPLSAGQIAQIQASSEVTRQFYAANSGGFYDLRYTQIVDVPLALNADGTRIGDWIADAENYVRSTYGIEPEDFHANIFDVSGTKPDPDQGWSGLAWIPSNNFAVQADISSDWGQIVMDHELGHRIGVPHAGALRAVNDSNYTPYYYDFDTGRYEEYSAAAGAEHGVPFGVHNDEYGNPFDVMGNISHGHFNVHEKLTNLQWLTPAQAPDLNQVGEGTYRIYAHDELQTVYNSRLDIYGVTDTYDASSLYGLTYTREAERFDLQSGQFTSTTQEVTLEYRAGRDGIQLYLGDSLIDLDPEGGADRNNLERELEVGDSIREIDFGVSFYASTGDGDDFLSHNPPAPARPWEVLPEWFEFSVLGLGSDSTGSYVDVLVSREDYAIESGVAADLNRDGMLDRADWLLFASLTHSDLTGFTKTGRYLHGDFNDDGANDYDDFLYFKETFIEAHGAAAFAQILRVPEPTSLTLLGWLTVLFFPRKHAKAAAPLLSL</sequence>
<dbReference type="PROSITE" id="PS00018">
    <property type="entry name" value="EF_HAND_1"/>
    <property type="match status" value="1"/>
</dbReference>
<dbReference type="Proteomes" id="UP000317421">
    <property type="component" value="Unassembled WGS sequence"/>
</dbReference>
<dbReference type="SUPFAM" id="SSF55486">
    <property type="entry name" value="Metalloproteases ('zincins'), catalytic domain"/>
    <property type="match status" value="1"/>
</dbReference>